<sequence length="45" mass="5342">MKLYGKRKLDVEPVFGFLKANLRFMRLSVRDKDKVENKVGFALRK</sequence>
<comment type="caution">
    <text evidence="1">The sequence shown here is derived from an EMBL/GenBank/DDBJ whole genome shotgun (WGS) entry which is preliminary data.</text>
</comment>
<evidence type="ECO:0008006" key="3">
    <source>
        <dbReference type="Google" id="ProtNLM"/>
    </source>
</evidence>
<gene>
    <name evidence="1" type="ORF">J1TS3_39140</name>
</gene>
<dbReference type="Proteomes" id="UP000680279">
    <property type="component" value="Unassembled WGS sequence"/>
</dbReference>
<protein>
    <recommendedName>
        <fullName evidence="3">Transposase DDE domain-containing protein</fullName>
    </recommendedName>
</protein>
<name>A0ABQ4KAN0_9BACI</name>
<keyword evidence="2" id="KW-1185">Reference proteome</keyword>
<reference evidence="1 2" key="1">
    <citation type="submission" date="2021-03" db="EMBL/GenBank/DDBJ databases">
        <title>Antimicrobial resistance genes in bacteria isolated from Japanese honey, and their potential for conferring macrolide and lincosamide resistance in the American foulbrood pathogen Paenibacillus larvae.</title>
        <authorList>
            <person name="Okamoto M."/>
            <person name="Kumagai M."/>
            <person name="Kanamori H."/>
            <person name="Takamatsu D."/>
        </authorList>
    </citation>
    <scope>NUCLEOTIDE SEQUENCE [LARGE SCALE GENOMIC DNA]</scope>
    <source>
        <strain evidence="1 2">J1TS3</strain>
    </source>
</reference>
<proteinExistence type="predicted"/>
<evidence type="ECO:0000313" key="2">
    <source>
        <dbReference type="Proteomes" id="UP000680279"/>
    </source>
</evidence>
<accession>A0ABQ4KAN0</accession>
<dbReference type="EMBL" id="BOQT01000020">
    <property type="protein sequence ID" value="GIN22780.1"/>
    <property type="molecule type" value="Genomic_DNA"/>
</dbReference>
<evidence type="ECO:0000313" key="1">
    <source>
        <dbReference type="EMBL" id="GIN22780.1"/>
    </source>
</evidence>
<organism evidence="1 2">
    <name type="scientific">Siminovitchia fordii</name>
    <dbReference type="NCBI Taxonomy" id="254759"/>
    <lineage>
        <taxon>Bacteria</taxon>
        <taxon>Bacillati</taxon>
        <taxon>Bacillota</taxon>
        <taxon>Bacilli</taxon>
        <taxon>Bacillales</taxon>
        <taxon>Bacillaceae</taxon>
        <taxon>Siminovitchia</taxon>
    </lineage>
</organism>